<dbReference type="Proteomes" id="UP001151287">
    <property type="component" value="Unassembled WGS sequence"/>
</dbReference>
<dbReference type="CDD" id="cd03784">
    <property type="entry name" value="GT1_Gtf-like"/>
    <property type="match status" value="1"/>
</dbReference>
<dbReference type="AlphaFoldDB" id="A0A9Q0CVG3"/>
<proteinExistence type="inferred from homology"/>
<keyword evidence="4" id="KW-1185">Reference proteome</keyword>
<evidence type="ECO:0000256" key="1">
    <source>
        <dbReference type="ARBA" id="ARBA00009995"/>
    </source>
</evidence>
<dbReference type="GO" id="GO:0008194">
    <property type="term" value="F:UDP-glycosyltransferase activity"/>
    <property type="evidence" value="ECO:0007669"/>
    <property type="project" value="InterPro"/>
</dbReference>
<accession>A0A9Q0CVG3</accession>
<dbReference type="OrthoDB" id="5835829at2759"/>
<gene>
    <name evidence="3" type="ORF">LUZ63_000226</name>
</gene>
<reference evidence="3" key="1">
    <citation type="journal article" date="2022" name="Cell">
        <title>Repeat-based holocentromeres influence genome architecture and karyotype evolution.</title>
        <authorList>
            <person name="Hofstatter P.G."/>
            <person name="Thangavel G."/>
            <person name="Lux T."/>
            <person name="Neumann P."/>
            <person name="Vondrak T."/>
            <person name="Novak P."/>
            <person name="Zhang M."/>
            <person name="Costa L."/>
            <person name="Castellani M."/>
            <person name="Scott A."/>
            <person name="Toegelov H."/>
            <person name="Fuchs J."/>
            <person name="Mata-Sucre Y."/>
            <person name="Dias Y."/>
            <person name="Vanzela A.L.L."/>
            <person name="Huettel B."/>
            <person name="Almeida C.C.S."/>
            <person name="Simkova H."/>
            <person name="Souza G."/>
            <person name="Pedrosa-Harand A."/>
            <person name="Macas J."/>
            <person name="Mayer K.F.X."/>
            <person name="Houben A."/>
            <person name="Marques A."/>
        </authorList>
    </citation>
    <scope>NUCLEOTIDE SEQUENCE</scope>
    <source>
        <strain evidence="3">RhyBre1mFocal</strain>
    </source>
</reference>
<protein>
    <submittedName>
        <fullName evidence="3">Uncharacterized protein</fullName>
    </submittedName>
</protein>
<organism evidence="3 4">
    <name type="scientific">Rhynchospora breviuscula</name>
    <dbReference type="NCBI Taxonomy" id="2022672"/>
    <lineage>
        <taxon>Eukaryota</taxon>
        <taxon>Viridiplantae</taxon>
        <taxon>Streptophyta</taxon>
        <taxon>Embryophyta</taxon>
        <taxon>Tracheophyta</taxon>
        <taxon>Spermatophyta</taxon>
        <taxon>Magnoliopsida</taxon>
        <taxon>Liliopsida</taxon>
        <taxon>Poales</taxon>
        <taxon>Cyperaceae</taxon>
        <taxon>Cyperoideae</taxon>
        <taxon>Rhynchosporeae</taxon>
        <taxon>Rhynchospora</taxon>
    </lineage>
</organism>
<dbReference type="FunFam" id="3.40.50.2000:FF:000060">
    <property type="entry name" value="Glycosyltransferase"/>
    <property type="match status" value="1"/>
</dbReference>
<dbReference type="InterPro" id="IPR002213">
    <property type="entry name" value="UDP_glucos_trans"/>
</dbReference>
<dbReference type="PANTHER" id="PTHR48045:SF34">
    <property type="entry name" value="ISOFLAVONE 7-O-GLUCOSYLTRANSFERASE 1-LIKE"/>
    <property type="match status" value="1"/>
</dbReference>
<dbReference type="PANTHER" id="PTHR48045">
    <property type="entry name" value="UDP-GLYCOSYLTRANSFERASE 72B1"/>
    <property type="match status" value="1"/>
</dbReference>
<evidence type="ECO:0000256" key="2">
    <source>
        <dbReference type="ARBA" id="ARBA00022679"/>
    </source>
</evidence>
<keyword evidence="2" id="KW-0808">Transferase</keyword>
<evidence type="ECO:0000313" key="3">
    <source>
        <dbReference type="EMBL" id="KAJ1700447.1"/>
    </source>
</evidence>
<dbReference type="EMBL" id="JAMQYH010000001">
    <property type="protein sequence ID" value="KAJ1700447.1"/>
    <property type="molecule type" value="Genomic_DNA"/>
</dbReference>
<name>A0A9Q0CVG3_9POAL</name>
<comment type="caution">
    <text evidence="3">The sequence shown here is derived from an EMBL/GenBank/DDBJ whole genome shotgun (WGS) entry which is preliminary data.</text>
</comment>
<dbReference type="SUPFAM" id="SSF53756">
    <property type="entry name" value="UDP-Glycosyltransferase/glycogen phosphorylase"/>
    <property type="match status" value="1"/>
</dbReference>
<dbReference type="Pfam" id="PF00201">
    <property type="entry name" value="UDPGT"/>
    <property type="match status" value="1"/>
</dbReference>
<comment type="similarity">
    <text evidence="1">Belongs to the UDP-glycosyltransferase family.</text>
</comment>
<sequence length="257" mass="28638">MICDRMARRLLDSDVLVSNTIQGLDPILDSYFQDKFSNYFPVGPFYLFNYSSQNEPPTDTYGCLSWLDQHDQTTVAYVSLGTIAFVLPSELAALAKGLEASDVPFLWSLKEEAQNLLPSGFIDRMNETGKGKIVPWTPQTTVLKLPAVGAFVSHCGWNSVLESIVGGVLLVCRPFFGDQTINARSISFVWKFGVSMDEEGFTEKGVVRAFDKVFKRDEGKNMRNKVHELQEMVIASVGENGSSRENLKRLLKNVCGC</sequence>
<evidence type="ECO:0000313" key="4">
    <source>
        <dbReference type="Proteomes" id="UP001151287"/>
    </source>
</evidence>
<dbReference type="Gene3D" id="3.40.50.2000">
    <property type="entry name" value="Glycogen Phosphorylase B"/>
    <property type="match status" value="1"/>
</dbReference>